<reference evidence="1 2" key="1">
    <citation type="submission" date="2024-11" db="EMBL/GenBank/DDBJ databases">
        <title>A near-complete genome assembly of Cinchona calisaya.</title>
        <authorList>
            <person name="Lian D.C."/>
            <person name="Zhao X.W."/>
            <person name="Wei L."/>
        </authorList>
    </citation>
    <scope>NUCLEOTIDE SEQUENCE [LARGE SCALE GENOMIC DNA]</scope>
    <source>
        <tissue evidence="1">Nenye</tissue>
    </source>
</reference>
<dbReference type="Gene3D" id="3.40.30.10">
    <property type="entry name" value="Glutaredoxin"/>
    <property type="match status" value="1"/>
</dbReference>
<evidence type="ECO:0000313" key="2">
    <source>
        <dbReference type="Proteomes" id="UP001630127"/>
    </source>
</evidence>
<dbReference type="EMBL" id="JBJUIK010000004">
    <property type="protein sequence ID" value="KAL3529113.1"/>
    <property type="molecule type" value="Genomic_DNA"/>
</dbReference>
<dbReference type="SUPFAM" id="SSF52833">
    <property type="entry name" value="Thioredoxin-like"/>
    <property type="match status" value="1"/>
</dbReference>
<name>A0ABD3AH75_9GENT</name>
<gene>
    <name evidence="1" type="ORF">ACH5RR_008435</name>
</gene>
<dbReference type="AlphaFoldDB" id="A0ABD3AH75"/>
<organism evidence="1 2">
    <name type="scientific">Cinchona calisaya</name>
    <dbReference type="NCBI Taxonomy" id="153742"/>
    <lineage>
        <taxon>Eukaryota</taxon>
        <taxon>Viridiplantae</taxon>
        <taxon>Streptophyta</taxon>
        <taxon>Embryophyta</taxon>
        <taxon>Tracheophyta</taxon>
        <taxon>Spermatophyta</taxon>
        <taxon>Magnoliopsida</taxon>
        <taxon>eudicotyledons</taxon>
        <taxon>Gunneridae</taxon>
        <taxon>Pentapetalae</taxon>
        <taxon>asterids</taxon>
        <taxon>lamiids</taxon>
        <taxon>Gentianales</taxon>
        <taxon>Rubiaceae</taxon>
        <taxon>Cinchonoideae</taxon>
        <taxon>Cinchoneae</taxon>
        <taxon>Cinchona</taxon>
    </lineage>
</organism>
<comment type="caution">
    <text evidence="1">The sequence shown here is derived from an EMBL/GenBank/DDBJ whole genome shotgun (WGS) entry which is preliminary data.</text>
</comment>
<sequence>MKSQIQENCESKKHSLSAHNLGEEIVESDVELDVADVQKPDKSSTEDIPSRRSPIKILVIEFEGRVLCYFEKNLNEAVDAAVRWNASSVPSFYIIRDGKQVDKVVGADKISLERMIASMLDC</sequence>
<evidence type="ECO:0000313" key="1">
    <source>
        <dbReference type="EMBL" id="KAL3529113.1"/>
    </source>
</evidence>
<proteinExistence type="predicted"/>
<protein>
    <recommendedName>
        <fullName evidence="3">Thioredoxin domain-containing protein</fullName>
    </recommendedName>
</protein>
<keyword evidence="2" id="KW-1185">Reference proteome</keyword>
<dbReference type="InterPro" id="IPR036249">
    <property type="entry name" value="Thioredoxin-like_sf"/>
</dbReference>
<evidence type="ECO:0008006" key="3">
    <source>
        <dbReference type="Google" id="ProtNLM"/>
    </source>
</evidence>
<dbReference type="CDD" id="cd02947">
    <property type="entry name" value="TRX_family"/>
    <property type="match status" value="1"/>
</dbReference>
<accession>A0ABD3AH75</accession>
<dbReference type="Proteomes" id="UP001630127">
    <property type="component" value="Unassembled WGS sequence"/>
</dbReference>